<dbReference type="InterPro" id="IPR025428">
    <property type="entry name" value="Spore_YhaL"/>
</dbReference>
<dbReference type="OrthoDB" id="2454520at2"/>
<protein>
    <submittedName>
        <fullName evidence="2">Uncharacterized protein</fullName>
    </submittedName>
</protein>
<comment type="caution">
    <text evidence="2">The sequence shown here is derived from an EMBL/GenBank/DDBJ whole genome shotgun (WGS) entry which is preliminary data.</text>
</comment>
<keyword evidence="1" id="KW-1133">Transmembrane helix</keyword>
<evidence type="ECO:0000313" key="2">
    <source>
        <dbReference type="EMBL" id="KIL45595.1"/>
    </source>
</evidence>
<accession>A0A0C2R5R7</accession>
<keyword evidence="3" id="KW-1185">Reference proteome</keyword>
<dbReference type="PATRIC" id="fig|889306.3.peg.1963"/>
<dbReference type="RefSeq" id="WP_041088265.1">
    <property type="nucleotide sequence ID" value="NZ_JXRP01000017.1"/>
</dbReference>
<feature type="transmembrane region" description="Helical" evidence="1">
    <location>
        <begin position="6"/>
        <end position="25"/>
    </location>
</feature>
<dbReference type="EMBL" id="JXRP01000017">
    <property type="protein sequence ID" value="KIL45595.1"/>
    <property type="molecule type" value="Genomic_DNA"/>
</dbReference>
<reference evidence="2 3" key="1">
    <citation type="submission" date="2015-01" db="EMBL/GenBank/DDBJ databases">
        <title>Genome sequencing of Jeotgalibacillus soli.</title>
        <authorList>
            <person name="Goh K.M."/>
            <person name="Chan K.-G."/>
            <person name="Yaakop A.S."/>
            <person name="Ee R."/>
            <person name="Gan H.M."/>
            <person name="Chan C.S."/>
        </authorList>
    </citation>
    <scope>NUCLEOTIDE SEQUENCE [LARGE SCALE GENOMIC DNA]</scope>
    <source>
        <strain evidence="2 3">P9</strain>
    </source>
</reference>
<dbReference type="Proteomes" id="UP000031938">
    <property type="component" value="Unassembled WGS sequence"/>
</dbReference>
<dbReference type="Pfam" id="PF14147">
    <property type="entry name" value="Spore_YhaL"/>
    <property type="match status" value="1"/>
</dbReference>
<name>A0A0C2R5R7_9BACL</name>
<dbReference type="AlphaFoldDB" id="A0A0C2R5R7"/>
<proteinExistence type="predicted"/>
<organism evidence="2 3">
    <name type="scientific">Jeotgalibacillus soli</name>
    <dbReference type="NCBI Taxonomy" id="889306"/>
    <lineage>
        <taxon>Bacteria</taxon>
        <taxon>Bacillati</taxon>
        <taxon>Bacillota</taxon>
        <taxon>Bacilli</taxon>
        <taxon>Bacillales</taxon>
        <taxon>Caryophanaceae</taxon>
        <taxon>Jeotgalibacillus</taxon>
    </lineage>
</organism>
<keyword evidence="1" id="KW-0472">Membrane</keyword>
<evidence type="ECO:0000256" key="1">
    <source>
        <dbReference type="SAM" id="Phobius"/>
    </source>
</evidence>
<sequence>MWPLWIDFTIAGIVLSGIMALRSAYQEKKIERKFIEEHGSTYINRMYEEKKKRLNFRDED</sequence>
<evidence type="ECO:0000313" key="3">
    <source>
        <dbReference type="Proteomes" id="UP000031938"/>
    </source>
</evidence>
<gene>
    <name evidence="2" type="ORF">KP78_19440</name>
</gene>
<keyword evidence="1" id="KW-0812">Transmembrane</keyword>